<organism evidence="2">
    <name type="scientific">Zea mays</name>
    <name type="common">Maize</name>
    <dbReference type="NCBI Taxonomy" id="4577"/>
    <lineage>
        <taxon>Eukaryota</taxon>
        <taxon>Viridiplantae</taxon>
        <taxon>Streptophyta</taxon>
        <taxon>Embryophyta</taxon>
        <taxon>Tracheophyta</taxon>
        <taxon>Spermatophyta</taxon>
        <taxon>Magnoliopsida</taxon>
        <taxon>Liliopsida</taxon>
        <taxon>Poales</taxon>
        <taxon>Poaceae</taxon>
        <taxon>PACMAD clade</taxon>
        <taxon>Panicoideae</taxon>
        <taxon>Andropogonodae</taxon>
        <taxon>Andropogoneae</taxon>
        <taxon>Tripsacinae</taxon>
        <taxon>Zea</taxon>
    </lineage>
</organism>
<dbReference type="SUPFAM" id="SSF54913">
    <property type="entry name" value="GlnB-like"/>
    <property type="match status" value="1"/>
</dbReference>
<dbReference type="InterPro" id="IPR011322">
    <property type="entry name" value="N-reg_PII-like_a/b"/>
</dbReference>
<dbReference type="UniPathway" id="UPA00031">
    <property type="reaction ID" value="UER00006"/>
</dbReference>
<dbReference type="Pfam" id="PF08029">
    <property type="entry name" value="HisG_C"/>
    <property type="match status" value="1"/>
</dbReference>
<dbReference type="ExpressionAtlas" id="B4FED7">
    <property type="expression patterns" value="baseline and differential"/>
</dbReference>
<reference evidence="2" key="1">
    <citation type="journal article" date="2009" name="PLoS Genet.">
        <title>Sequencing, mapping, and analysis of 27,455 maize full-length cDNAs.</title>
        <authorList>
            <person name="Soderlund C."/>
            <person name="Descour A."/>
            <person name="Kudrna D."/>
            <person name="Bomhoff M."/>
            <person name="Boyd L."/>
            <person name="Currie J."/>
            <person name="Angelova A."/>
            <person name="Collura K."/>
            <person name="Wissotski M."/>
            <person name="Ashley E."/>
            <person name="Morrow D."/>
            <person name="Fernandes J."/>
            <person name="Walbot V."/>
            <person name="Yu Y."/>
        </authorList>
    </citation>
    <scope>NUCLEOTIDE SEQUENCE</scope>
    <source>
        <strain evidence="2">B73</strain>
    </source>
</reference>
<dbReference type="AlphaFoldDB" id="B4FED7"/>
<dbReference type="InterPro" id="IPR015867">
    <property type="entry name" value="N-reg_PII/ATP_PRibTrfase_C"/>
</dbReference>
<dbReference type="FunFam" id="3.30.70.120:FF:000007">
    <property type="entry name" value="ATP phosphoribosyltransferase, chloroplastic"/>
    <property type="match status" value="1"/>
</dbReference>
<sequence length="94" mass="10640">MRGNSAEEVAERVLSQTSIWGLQGPTVSPVYRRRDGKVDVEYYAINVVVPQKLLYKSIQQLRSIGGSGVLVTKLTYIFDEETPRWRNLLSELGL</sequence>
<dbReference type="Gene3D" id="3.30.70.120">
    <property type="match status" value="1"/>
</dbReference>
<evidence type="ECO:0000259" key="1">
    <source>
        <dbReference type="Pfam" id="PF08029"/>
    </source>
</evidence>
<dbReference type="PANTHER" id="PTHR21403">
    <property type="entry name" value="ATP PHOSPHORIBOSYLTRANSFERASE ATP-PRTASE"/>
    <property type="match status" value="1"/>
</dbReference>
<dbReference type="EMBL" id="BT035475">
    <property type="protein sequence ID" value="ACF80480.1"/>
    <property type="molecule type" value="mRNA"/>
</dbReference>
<evidence type="ECO:0000313" key="2">
    <source>
        <dbReference type="EMBL" id="ACF80480.1"/>
    </source>
</evidence>
<proteinExistence type="evidence at transcript level"/>
<dbReference type="GO" id="GO:0005737">
    <property type="term" value="C:cytoplasm"/>
    <property type="evidence" value="ECO:0007669"/>
    <property type="project" value="InterPro"/>
</dbReference>
<feature type="domain" description="Histidine biosynthesis HisG C-terminal" evidence="1">
    <location>
        <begin position="5"/>
        <end position="75"/>
    </location>
</feature>
<dbReference type="GO" id="GO:0003879">
    <property type="term" value="F:ATP phosphoribosyltransferase activity"/>
    <property type="evidence" value="ECO:0007669"/>
    <property type="project" value="UniProtKB-EC"/>
</dbReference>
<name>B4FED7_MAIZE</name>
<dbReference type="InterPro" id="IPR013115">
    <property type="entry name" value="HisG_C"/>
</dbReference>
<dbReference type="PANTHER" id="PTHR21403:SF8">
    <property type="entry name" value="ATP PHOSPHORIBOSYLTRANSFERASE"/>
    <property type="match status" value="1"/>
</dbReference>
<dbReference type="InterPro" id="IPR001348">
    <property type="entry name" value="ATP_PRibTrfase_HisG"/>
</dbReference>
<dbReference type="GO" id="GO:0000105">
    <property type="term" value="P:L-histidine biosynthetic process"/>
    <property type="evidence" value="ECO:0007669"/>
    <property type="project" value="UniProtKB-UniPathway"/>
</dbReference>
<accession>B4FED7</accession>
<dbReference type="GO" id="GO:0000287">
    <property type="term" value="F:magnesium ion binding"/>
    <property type="evidence" value="ECO:0007669"/>
    <property type="project" value="InterPro"/>
</dbReference>
<protein>
    <recommendedName>
        <fullName evidence="1">Histidine biosynthesis HisG C-terminal domain-containing protein</fullName>
    </recommendedName>
</protein>